<evidence type="ECO:0000256" key="7">
    <source>
        <dbReference type="PROSITE-ProRule" id="PRU01373"/>
    </source>
</evidence>
<evidence type="ECO:0000256" key="2">
    <source>
        <dbReference type="ARBA" id="ARBA00005992"/>
    </source>
</evidence>
<name>A0ABT5U3U9_9GAMM</name>
<dbReference type="SUPFAM" id="SSF141523">
    <property type="entry name" value="L,D-transpeptidase catalytic domain-like"/>
    <property type="match status" value="1"/>
</dbReference>
<evidence type="ECO:0000256" key="1">
    <source>
        <dbReference type="ARBA" id="ARBA00004752"/>
    </source>
</evidence>
<dbReference type="InterPro" id="IPR005490">
    <property type="entry name" value="LD_TPept_cat_dom"/>
</dbReference>
<dbReference type="Pfam" id="PF03734">
    <property type="entry name" value="YkuD"/>
    <property type="match status" value="1"/>
</dbReference>
<accession>A0ABT5U3U9</accession>
<dbReference type="PANTHER" id="PTHR36699">
    <property type="entry name" value="LD-TRANSPEPTIDASE"/>
    <property type="match status" value="1"/>
</dbReference>
<dbReference type="EMBL" id="JAPMOU010000001">
    <property type="protein sequence ID" value="MDE1460651.1"/>
    <property type="molecule type" value="Genomic_DNA"/>
</dbReference>
<dbReference type="RefSeq" id="WP_274687022.1">
    <property type="nucleotide sequence ID" value="NZ_JAPMOU010000001.1"/>
</dbReference>
<dbReference type="Proteomes" id="UP001528823">
    <property type="component" value="Unassembled WGS sequence"/>
</dbReference>
<evidence type="ECO:0000313" key="9">
    <source>
        <dbReference type="EMBL" id="MDE1460651.1"/>
    </source>
</evidence>
<evidence type="ECO:0000256" key="3">
    <source>
        <dbReference type="ARBA" id="ARBA00022679"/>
    </source>
</evidence>
<dbReference type="CDD" id="cd16913">
    <property type="entry name" value="YkuD_like"/>
    <property type="match status" value="1"/>
</dbReference>
<feature type="active site" description="Nucleophile" evidence="7">
    <location>
        <position position="144"/>
    </location>
</feature>
<evidence type="ECO:0000256" key="6">
    <source>
        <dbReference type="ARBA" id="ARBA00023316"/>
    </source>
</evidence>
<protein>
    <submittedName>
        <fullName evidence="9">L,D-transpeptidase family protein</fullName>
    </submittedName>
</protein>
<keyword evidence="10" id="KW-1185">Reference proteome</keyword>
<organism evidence="9 10">
    <name type="scientific">Spartinivicinus poritis</name>
    <dbReference type="NCBI Taxonomy" id="2994640"/>
    <lineage>
        <taxon>Bacteria</taxon>
        <taxon>Pseudomonadati</taxon>
        <taxon>Pseudomonadota</taxon>
        <taxon>Gammaproteobacteria</taxon>
        <taxon>Oceanospirillales</taxon>
        <taxon>Zooshikellaceae</taxon>
        <taxon>Spartinivicinus</taxon>
    </lineage>
</organism>
<keyword evidence="3" id="KW-0808">Transferase</keyword>
<evidence type="ECO:0000256" key="5">
    <source>
        <dbReference type="ARBA" id="ARBA00022984"/>
    </source>
</evidence>
<sequence length="216" mass="24379">MKLVGARTVKDVIDHYQEDSQSRLKPYLDQAGFKQLPTALTMLGIKDEKKLELWGQNHAGTWVFIRSFPVLAASGKSGPKLREGDKQVPEGIYKIIGFNPNSSYHLSMKLNYPNAFDLKYAKLEGRHQPGTNIFIHGKAASIGCLAIGDRAIEELFVLSALVGKENIQVVIAPSDPRKKRLKANRPLPWWTNKLYQQISAAFQPYSHQKYNLTQIF</sequence>
<dbReference type="PANTHER" id="PTHR36699:SF1">
    <property type="entry name" value="L,D-TRANSPEPTIDASE YAFK-RELATED"/>
    <property type="match status" value="1"/>
</dbReference>
<feature type="active site" description="Proton donor/acceptor" evidence="7">
    <location>
        <position position="136"/>
    </location>
</feature>
<comment type="caution">
    <text evidence="9">The sequence shown here is derived from an EMBL/GenBank/DDBJ whole genome shotgun (WGS) entry which is preliminary data.</text>
</comment>
<feature type="domain" description="L,D-TPase catalytic" evidence="8">
    <location>
        <begin position="40"/>
        <end position="172"/>
    </location>
</feature>
<dbReference type="InterPro" id="IPR038063">
    <property type="entry name" value="Transpep_catalytic_dom"/>
</dbReference>
<reference evidence="9 10" key="1">
    <citation type="submission" date="2022-11" db="EMBL/GenBank/DDBJ databases">
        <title>Spartinivicinus poritis sp. nov., isolated from scleractinian coral Porites lutea.</title>
        <authorList>
            <person name="Zhang G."/>
            <person name="Cai L."/>
            <person name="Wei Q."/>
        </authorList>
    </citation>
    <scope>NUCLEOTIDE SEQUENCE [LARGE SCALE GENOMIC DNA]</scope>
    <source>
        <strain evidence="9 10">A2-2</strain>
    </source>
</reference>
<evidence type="ECO:0000259" key="8">
    <source>
        <dbReference type="PROSITE" id="PS52029"/>
    </source>
</evidence>
<comment type="similarity">
    <text evidence="2">Belongs to the YkuD family.</text>
</comment>
<dbReference type="PROSITE" id="PS52029">
    <property type="entry name" value="LD_TPASE"/>
    <property type="match status" value="1"/>
</dbReference>
<keyword evidence="5 7" id="KW-0573">Peptidoglycan synthesis</keyword>
<keyword evidence="6 7" id="KW-0961">Cell wall biogenesis/degradation</keyword>
<evidence type="ECO:0000256" key="4">
    <source>
        <dbReference type="ARBA" id="ARBA00022960"/>
    </source>
</evidence>
<gene>
    <name evidence="9" type="ORF">ORQ98_01600</name>
</gene>
<keyword evidence="4 7" id="KW-0133">Cell shape</keyword>
<evidence type="ECO:0000313" key="10">
    <source>
        <dbReference type="Proteomes" id="UP001528823"/>
    </source>
</evidence>
<proteinExistence type="inferred from homology"/>
<comment type="pathway">
    <text evidence="1 7">Cell wall biogenesis; peptidoglycan biosynthesis.</text>
</comment>